<sequence>LLTPENAIAAGLAILLSRIPFGKALEWAAKKGRKPIQRILDKLKRRKPDGHEPEQPPKKDGAGGHKTDDPEQDKGKDENKSDEEKDDTTAAAGKSYHEVEIVDQRGNPVGEFDGIDLDKGIFIEDKTAKGLDIINPRTGLPAQTPQQFADKQILAKTRNRILNMQTKAVATRPTAHGSAEVPSLEEIKSIRQFVFRLDGDTPALRSAVENSLNQLRTEFPDHTFNVLFRGKP</sequence>
<gene>
    <name evidence="2" type="ORF">K0U00_41715</name>
</gene>
<feature type="compositionally biased region" description="Basic and acidic residues" evidence="1">
    <location>
        <begin position="49"/>
        <end position="83"/>
    </location>
</feature>
<keyword evidence="2" id="KW-0482">Metalloprotease</keyword>
<name>A0ABS7CIH9_9BACL</name>
<evidence type="ECO:0000313" key="3">
    <source>
        <dbReference type="Proteomes" id="UP001519887"/>
    </source>
</evidence>
<proteinExistence type="predicted"/>
<keyword evidence="3" id="KW-1185">Reference proteome</keyword>
<protein>
    <submittedName>
        <fullName evidence="2">PrsW family intramembrane metalloprotease</fullName>
    </submittedName>
</protein>
<dbReference type="EMBL" id="JAHZIK010002334">
    <property type="protein sequence ID" value="MBW7460602.1"/>
    <property type="molecule type" value="Genomic_DNA"/>
</dbReference>
<organism evidence="2 3">
    <name type="scientific">Paenibacillus sepulcri</name>
    <dbReference type="NCBI Taxonomy" id="359917"/>
    <lineage>
        <taxon>Bacteria</taxon>
        <taxon>Bacillati</taxon>
        <taxon>Bacillota</taxon>
        <taxon>Bacilli</taxon>
        <taxon>Bacillales</taxon>
        <taxon>Paenibacillaceae</taxon>
        <taxon>Paenibacillus</taxon>
    </lineage>
</organism>
<keyword evidence="2" id="KW-0645">Protease</keyword>
<dbReference type="Proteomes" id="UP001519887">
    <property type="component" value="Unassembled WGS sequence"/>
</dbReference>
<evidence type="ECO:0000256" key="1">
    <source>
        <dbReference type="SAM" id="MobiDB-lite"/>
    </source>
</evidence>
<dbReference type="GO" id="GO:0008237">
    <property type="term" value="F:metallopeptidase activity"/>
    <property type="evidence" value="ECO:0007669"/>
    <property type="project" value="UniProtKB-KW"/>
</dbReference>
<accession>A0ABS7CIH9</accession>
<reference evidence="2 3" key="1">
    <citation type="submission" date="2021-07" db="EMBL/GenBank/DDBJ databases">
        <title>Paenibacillus radiodurans sp. nov., isolated from the southeastern edge of Tengger Desert.</title>
        <authorList>
            <person name="Zhang G."/>
        </authorList>
    </citation>
    <scope>NUCLEOTIDE SEQUENCE [LARGE SCALE GENOMIC DNA]</scope>
    <source>
        <strain evidence="2 3">CCM 7311</strain>
    </source>
</reference>
<feature type="non-terminal residue" evidence="2">
    <location>
        <position position="1"/>
    </location>
</feature>
<comment type="caution">
    <text evidence="2">The sequence shown here is derived from an EMBL/GenBank/DDBJ whole genome shotgun (WGS) entry which is preliminary data.</text>
</comment>
<evidence type="ECO:0000313" key="2">
    <source>
        <dbReference type="EMBL" id="MBW7460602.1"/>
    </source>
</evidence>
<feature type="region of interest" description="Disordered" evidence="1">
    <location>
        <begin position="37"/>
        <end position="107"/>
    </location>
</feature>
<keyword evidence="2" id="KW-0378">Hydrolase</keyword>